<dbReference type="Proteomes" id="UP000182835">
    <property type="component" value="Unassembled WGS sequence"/>
</dbReference>
<accession>A0A1L8R8F2</accession>
<sequence length="219" mass="24986">MELLDWLFVILLSLAIFAVIFLVISLVGWTVGSQKLSKVSALKPNKKQRRAWLEYRLELTNQISKKRNHALFAVIFAAVFAGGSFYIQYHQSTSLTAKDSENVVQGYFILQELEKQLTELPNSSNEKKTQATIYELSSRLVSYGSNVPEPRLGKEEKLVLKQLYTRMKQLGINLAGLSITQLKTEDVNTGYLNDIKRTQLAQEKVFEHFKVNKTALQQE</sequence>
<proteinExistence type="predicted"/>
<comment type="caution">
    <text evidence="2">The sequence shown here is derived from an EMBL/GenBank/DDBJ whole genome shotgun (WGS) entry which is preliminary data.</text>
</comment>
<keyword evidence="1" id="KW-0472">Membrane</keyword>
<protein>
    <submittedName>
        <fullName evidence="2">Uncharacterized protein</fullName>
    </submittedName>
</protein>
<gene>
    <name evidence="2" type="ORF">RU96_GL001547</name>
</gene>
<dbReference type="STRING" id="317010.RU96_GL001547"/>
<reference evidence="2 3" key="1">
    <citation type="submission" date="2014-12" db="EMBL/GenBank/DDBJ databases">
        <title>Draft genome sequences of 29 type strains of Enterococci.</title>
        <authorList>
            <person name="Zhong Z."/>
            <person name="Sun Z."/>
            <person name="Liu W."/>
            <person name="Zhang W."/>
            <person name="Zhang H."/>
        </authorList>
    </citation>
    <scope>NUCLEOTIDE SEQUENCE [LARGE SCALE GENOMIC DNA]</scope>
    <source>
        <strain evidence="2 3">DSM 21207</strain>
    </source>
</reference>
<feature type="transmembrane region" description="Helical" evidence="1">
    <location>
        <begin position="6"/>
        <end position="29"/>
    </location>
</feature>
<evidence type="ECO:0000313" key="2">
    <source>
        <dbReference type="EMBL" id="OJG16050.1"/>
    </source>
</evidence>
<dbReference type="EMBL" id="JXKG01000003">
    <property type="protein sequence ID" value="OJG16050.1"/>
    <property type="molecule type" value="Genomic_DNA"/>
</dbReference>
<dbReference type="AlphaFoldDB" id="A0A1L8R8F2"/>
<organism evidence="2 3">
    <name type="scientific">Enterococcus canintestini</name>
    <dbReference type="NCBI Taxonomy" id="317010"/>
    <lineage>
        <taxon>Bacteria</taxon>
        <taxon>Bacillati</taxon>
        <taxon>Bacillota</taxon>
        <taxon>Bacilli</taxon>
        <taxon>Lactobacillales</taxon>
        <taxon>Enterococcaceae</taxon>
        <taxon>Enterococcus</taxon>
    </lineage>
</organism>
<keyword evidence="1" id="KW-1133">Transmembrane helix</keyword>
<feature type="transmembrane region" description="Helical" evidence="1">
    <location>
        <begin position="70"/>
        <end position="89"/>
    </location>
</feature>
<evidence type="ECO:0000256" key="1">
    <source>
        <dbReference type="SAM" id="Phobius"/>
    </source>
</evidence>
<evidence type="ECO:0000313" key="3">
    <source>
        <dbReference type="Proteomes" id="UP000182835"/>
    </source>
</evidence>
<keyword evidence="1" id="KW-0812">Transmembrane</keyword>
<name>A0A1L8R8F2_9ENTE</name>
<dbReference type="RefSeq" id="WP_071864080.1">
    <property type="nucleotide sequence ID" value="NZ_JBHLVQ010000033.1"/>
</dbReference>
<dbReference type="OrthoDB" id="2192164at2"/>